<organism evidence="2 3">
    <name type="scientific">Candidatus Thiodiazotropha endoloripes</name>
    <dbReference type="NCBI Taxonomy" id="1818881"/>
    <lineage>
        <taxon>Bacteria</taxon>
        <taxon>Pseudomonadati</taxon>
        <taxon>Pseudomonadota</taxon>
        <taxon>Gammaproteobacteria</taxon>
        <taxon>Chromatiales</taxon>
        <taxon>Sedimenticolaceae</taxon>
        <taxon>Candidatus Thiodiazotropha</taxon>
    </lineage>
</organism>
<sequence length="232" mass="26495">MTMISQAKYVDGLFYPECHPGWGGCAEELFHYTSRYSAYTEALLRNLSDQRQFNMSGYQAANLSNEQRRLMAAILAHKPCCRTARDITQIIRGVINGESHVSEELTSHYEDQLKVIPKDVELVYSGKAHHHEMADVAPLDPLLNLASRLQLPVAVRGSHVEIPLKELAQHMDSSNSSLRNSLQEAILQLHFAGYQLKNHPGLTHREVRELSRKRPCELRSYHSPTTHQRRHH</sequence>
<evidence type="ECO:0000313" key="3">
    <source>
        <dbReference type="Proteomes" id="UP000094849"/>
    </source>
</evidence>
<protein>
    <submittedName>
        <fullName evidence="2">Uncharacterized protein</fullName>
    </submittedName>
</protein>
<dbReference type="Proteomes" id="UP000094849">
    <property type="component" value="Unassembled WGS sequence"/>
</dbReference>
<comment type="caution">
    <text evidence="2">The sequence shown here is derived from an EMBL/GenBank/DDBJ whole genome shotgun (WGS) entry which is preliminary data.</text>
</comment>
<feature type="region of interest" description="Disordered" evidence="1">
    <location>
        <begin position="204"/>
        <end position="232"/>
    </location>
</feature>
<keyword evidence="3" id="KW-1185">Reference proteome</keyword>
<gene>
    <name evidence="2" type="ORF">A3196_11180</name>
</gene>
<evidence type="ECO:0000313" key="2">
    <source>
        <dbReference type="EMBL" id="ODB97271.1"/>
    </source>
</evidence>
<evidence type="ECO:0000256" key="1">
    <source>
        <dbReference type="SAM" id="MobiDB-lite"/>
    </source>
</evidence>
<dbReference type="RefSeq" id="WP_069024479.1">
    <property type="nucleotide sequence ID" value="NZ_LVJZ01000003.1"/>
</dbReference>
<feature type="compositionally biased region" description="Basic and acidic residues" evidence="1">
    <location>
        <begin position="204"/>
        <end position="220"/>
    </location>
</feature>
<proteinExistence type="predicted"/>
<name>A0A1E2URI4_9GAMM</name>
<dbReference type="EMBL" id="LVJZ01000003">
    <property type="protein sequence ID" value="ODB97271.1"/>
    <property type="molecule type" value="Genomic_DNA"/>
</dbReference>
<accession>A0A1E2URI4</accession>
<reference evidence="2 3" key="1">
    <citation type="submission" date="2016-03" db="EMBL/GenBank/DDBJ databases">
        <title>Chemosynthetic sulphur-oxidizing symbionts of marine invertebrate animals are capable of nitrogen fixation.</title>
        <authorList>
            <person name="Petersen J.M."/>
            <person name="Kemper A."/>
            <person name="Gruber-Vodicka H."/>
            <person name="Cardini U."/>
            <person name="Geest Mvander."/>
            <person name="Kleiner M."/>
            <person name="Bulgheresi S."/>
            <person name="Fussmann M."/>
            <person name="Herbold C."/>
            <person name="Seah B.K.B."/>
            <person name="Antony C.Paul."/>
            <person name="Liu D."/>
            <person name="Belitz A."/>
            <person name="Weber M."/>
        </authorList>
    </citation>
    <scope>NUCLEOTIDE SEQUENCE [LARGE SCALE GENOMIC DNA]</scope>
    <source>
        <strain evidence="2">G_D</strain>
    </source>
</reference>
<dbReference type="AlphaFoldDB" id="A0A1E2URI4"/>